<organism evidence="7">
    <name type="scientific">Eiseniibacteriota bacterium</name>
    <dbReference type="NCBI Taxonomy" id="2212470"/>
    <lineage>
        <taxon>Bacteria</taxon>
        <taxon>Candidatus Eiseniibacteriota</taxon>
    </lineage>
</organism>
<evidence type="ECO:0000256" key="1">
    <source>
        <dbReference type="ARBA" id="ARBA00004127"/>
    </source>
</evidence>
<keyword evidence="2 6" id="KW-0812">Transmembrane</keyword>
<dbReference type="Pfam" id="PF04191">
    <property type="entry name" value="PEMT"/>
    <property type="match status" value="1"/>
</dbReference>
<feature type="transmembrane region" description="Helical" evidence="6">
    <location>
        <begin position="108"/>
        <end position="128"/>
    </location>
</feature>
<dbReference type="InterPro" id="IPR007318">
    <property type="entry name" value="Phopholipid_MeTrfase"/>
</dbReference>
<sequence length="198" mass="22257">MSVCKKRVIYWLIMTGASVAAGVALDLALHTRAFPLFVRLLGLAGMLIAHVPLKRTGRLLANRGGIEEQWGCTTRLITADIYRCLRHPHHLGVGVFMTSLGLLIGRPWALLIVTVVQWTWIIAFLLLVEERELEEKFGEEFRRYRARVPLLLADPACLLRVLTSPVSGDTGPPERDERRDPVSDDAGPPEQNERRTDE</sequence>
<proteinExistence type="predicted"/>
<name>A0A7V2ATE0_UNCEI</name>
<evidence type="ECO:0000256" key="5">
    <source>
        <dbReference type="SAM" id="MobiDB-lite"/>
    </source>
</evidence>
<dbReference type="GO" id="GO:0012505">
    <property type="term" value="C:endomembrane system"/>
    <property type="evidence" value="ECO:0007669"/>
    <property type="project" value="UniProtKB-SubCell"/>
</dbReference>
<feature type="transmembrane region" description="Helical" evidence="6">
    <location>
        <begin position="9"/>
        <end position="30"/>
    </location>
</feature>
<dbReference type="AlphaFoldDB" id="A0A7V2ATE0"/>
<protein>
    <recommendedName>
        <fullName evidence="8">Isoprenylcysteine carboxylmethyltransferase family protein</fullName>
    </recommendedName>
</protein>
<evidence type="ECO:0000256" key="2">
    <source>
        <dbReference type="ARBA" id="ARBA00022692"/>
    </source>
</evidence>
<reference evidence="7" key="1">
    <citation type="journal article" date="2020" name="mSystems">
        <title>Genome- and Community-Level Interaction Insights into Carbon Utilization and Element Cycling Functions of Hydrothermarchaeota in Hydrothermal Sediment.</title>
        <authorList>
            <person name="Zhou Z."/>
            <person name="Liu Y."/>
            <person name="Xu W."/>
            <person name="Pan J."/>
            <person name="Luo Z.H."/>
            <person name="Li M."/>
        </authorList>
    </citation>
    <scope>NUCLEOTIDE SEQUENCE [LARGE SCALE GENOMIC DNA]</scope>
    <source>
        <strain evidence="7">SpSt-1233</strain>
    </source>
</reference>
<evidence type="ECO:0000256" key="3">
    <source>
        <dbReference type="ARBA" id="ARBA00022989"/>
    </source>
</evidence>
<feature type="region of interest" description="Disordered" evidence="5">
    <location>
        <begin position="163"/>
        <end position="198"/>
    </location>
</feature>
<comment type="caution">
    <text evidence="7">The sequence shown here is derived from an EMBL/GenBank/DDBJ whole genome shotgun (WGS) entry which is preliminary data.</text>
</comment>
<dbReference type="Gene3D" id="1.20.120.1630">
    <property type="match status" value="1"/>
</dbReference>
<evidence type="ECO:0000256" key="6">
    <source>
        <dbReference type="SAM" id="Phobius"/>
    </source>
</evidence>
<dbReference type="EMBL" id="DSEC01000034">
    <property type="protein sequence ID" value="HER42910.1"/>
    <property type="molecule type" value="Genomic_DNA"/>
</dbReference>
<gene>
    <name evidence="7" type="ORF">ENO08_00430</name>
</gene>
<evidence type="ECO:0000313" key="7">
    <source>
        <dbReference type="EMBL" id="HER42910.1"/>
    </source>
</evidence>
<evidence type="ECO:0008006" key="8">
    <source>
        <dbReference type="Google" id="ProtNLM"/>
    </source>
</evidence>
<feature type="compositionally biased region" description="Basic and acidic residues" evidence="5">
    <location>
        <begin position="172"/>
        <end position="182"/>
    </location>
</feature>
<dbReference type="Proteomes" id="UP000886069">
    <property type="component" value="Unassembled WGS sequence"/>
</dbReference>
<keyword evidence="3 6" id="KW-1133">Transmembrane helix</keyword>
<keyword evidence="4 6" id="KW-0472">Membrane</keyword>
<comment type="subcellular location">
    <subcellularLocation>
        <location evidence="1">Endomembrane system</location>
        <topology evidence="1">Multi-pass membrane protein</topology>
    </subcellularLocation>
</comment>
<evidence type="ECO:0000256" key="4">
    <source>
        <dbReference type="ARBA" id="ARBA00023136"/>
    </source>
</evidence>
<accession>A0A7V2ATE0</accession>